<organism evidence="4 5">
    <name type="scientific">Aureispira anguillae</name>
    <dbReference type="NCBI Taxonomy" id="2864201"/>
    <lineage>
        <taxon>Bacteria</taxon>
        <taxon>Pseudomonadati</taxon>
        <taxon>Bacteroidota</taxon>
        <taxon>Saprospiria</taxon>
        <taxon>Saprospirales</taxon>
        <taxon>Saprospiraceae</taxon>
        <taxon>Aureispira</taxon>
    </lineage>
</organism>
<evidence type="ECO:0000313" key="5">
    <source>
        <dbReference type="Proteomes" id="UP001060919"/>
    </source>
</evidence>
<evidence type="ECO:0000313" key="4">
    <source>
        <dbReference type="EMBL" id="BDS11782.1"/>
    </source>
</evidence>
<dbReference type="InterPro" id="IPR026444">
    <property type="entry name" value="Secre_tail"/>
</dbReference>
<dbReference type="Proteomes" id="UP001060919">
    <property type="component" value="Chromosome"/>
</dbReference>
<dbReference type="SUPFAM" id="SSF50939">
    <property type="entry name" value="Sialidases"/>
    <property type="match status" value="4"/>
</dbReference>
<dbReference type="InterPro" id="IPR013783">
    <property type="entry name" value="Ig-like_fold"/>
</dbReference>
<protein>
    <submittedName>
        <fullName evidence="4">T9SS type A sorting domain-containing protein</fullName>
    </submittedName>
</protein>
<dbReference type="RefSeq" id="WP_264792926.1">
    <property type="nucleotide sequence ID" value="NZ_AP026867.1"/>
</dbReference>
<gene>
    <name evidence="4" type="ORF">AsAng_0024960</name>
</gene>
<reference evidence="4" key="1">
    <citation type="submission" date="2022-09" db="EMBL/GenBank/DDBJ databases">
        <title>Aureispira anguillicida sp. nov., isolated from Leptocephalus of Japanese eel Anguilla japonica.</title>
        <authorList>
            <person name="Yuasa K."/>
            <person name="Mekata T."/>
            <person name="Ikunari K."/>
        </authorList>
    </citation>
    <scope>NUCLEOTIDE SEQUENCE</scope>
    <source>
        <strain evidence="4">EL160426</strain>
    </source>
</reference>
<keyword evidence="1" id="KW-0732">Signal</keyword>
<dbReference type="SUPFAM" id="SSF110296">
    <property type="entry name" value="Oligoxyloglucan reducing end-specific cellobiohydrolase"/>
    <property type="match status" value="1"/>
</dbReference>
<keyword evidence="5" id="KW-1185">Reference proteome</keyword>
<evidence type="ECO:0000259" key="2">
    <source>
        <dbReference type="Pfam" id="PF18962"/>
    </source>
</evidence>
<dbReference type="KEGG" id="aup:AsAng_0024960"/>
<feature type="signal peptide" evidence="1">
    <location>
        <begin position="1"/>
        <end position="22"/>
    </location>
</feature>
<dbReference type="EMBL" id="AP026867">
    <property type="protein sequence ID" value="BDS11782.1"/>
    <property type="molecule type" value="Genomic_DNA"/>
</dbReference>
<dbReference type="Pfam" id="PF19408">
    <property type="entry name" value="PKD_6"/>
    <property type="match status" value="1"/>
</dbReference>
<name>A0A915YEX2_9BACT</name>
<feature type="chain" id="PRO_5037203271" evidence="1">
    <location>
        <begin position="23"/>
        <end position="2541"/>
    </location>
</feature>
<dbReference type="Pfam" id="PF18962">
    <property type="entry name" value="Por_Secre_tail"/>
    <property type="match status" value="1"/>
</dbReference>
<feature type="domain" description="Secretion system C-terminal sorting" evidence="2">
    <location>
        <begin position="2464"/>
        <end position="2532"/>
    </location>
</feature>
<accession>A0A915YEX2</accession>
<dbReference type="NCBIfam" id="TIGR04183">
    <property type="entry name" value="Por_Secre_tail"/>
    <property type="match status" value="1"/>
</dbReference>
<dbReference type="InterPro" id="IPR036278">
    <property type="entry name" value="Sialidase_sf"/>
</dbReference>
<dbReference type="InterPro" id="IPR045829">
    <property type="entry name" value="PKD_6"/>
</dbReference>
<evidence type="ECO:0000259" key="3">
    <source>
        <dbReference type="Pfam" id="PF19408"/>
    </source>
</evidence>
<sequence length="2541" mass="275315">MKVFKTVFYFLCILILAQNSFAQSITLVQPNGGEVLYACETYPVQWTQTGTVSNYWNIDYSLDGGIIWTSVASNYLSTNGQFNWTVPNVQSSTVLMRVRDALNTTTEDTSDAVFTINIPITLISPNGGEVWKGRTVQNITWNAAGTSNSYTIQYSTDNGTNWNNLAIGYNSPTGTYSWTVPSMDTTTTCMVRVMDHVQNCMQDVSNAVFTIVPPDPVLTAPNSGTLRPLCNYNIRWITSSFISNVKLEYSLNNGSTWTYISTVPNTGSYSWVVPSTASTQCLVKATNSLHSNLYDISSSNFTITPPVEVTASNGGDTLYGCNNYVISWDKSNCLSNWNIYYSTDNGANWNTIATNVTNGSYSSQNYSWAVPNGINSSQCLIRVAEVGWGGRSDISDATFTILPSNSITVTSPNGGEVWQGLSTHPITWTHTSDASGQFRVEYSDDNGTSWSALNNGTSNNSYNWNVSGNPGTSYLVRVLDFNNTCRSDVSDANFTVTQPTPVLTAPNWGTLRPGCNYNITWNQATFSTSIKLEYSLDNGSSWNTIATVSNTGSYSWVVPSTASTQCLVRASHYNDPSVFDVSNSNFTIIPPVEVTTSNGGDTLYGCNNYVISWDKSNCLSNWNIYYSTDNGANWNTIATNINNSSYSSQNYSWTVPNGINSSQCLIRVAEVGWGGRSDISDATFTILPSNSITVTSPNGGEVWQGLSTHPITWTHTSDASGQFRVEYSDDNGTSWSALNNGTSNNSYNWNVSGNPGTSYLVRVLDFNNTCRSDVSDANFTVTQPTPVLTAPNWGTLRPGCNYNIRWNQATFSTSIKLEYSLDNGSSWNTIATVSNTGSYSWVVPSTASTQCLVRASHYNDPSVFDVSNSNFTIIPPVEVTASNGGDTLYGCNNYVISWDKSNCLSNWNIYYSTDNGANWNTIATNINNSSYSSQNYSWAVPNGINSSQCLIRVAEVGWGGRSDISDATFTILPSNSITVTSPNGGEVWQGLSTHPITWTHTSDASGQFRVEYSDDNGTSWSALNNGTSNNSYNWNVPGNPGTSYLVRVLDFNNTCRSDVSDANFTVTQPTPVLTAPNWGTLRPGCNYNIRWNQATFSTSIKLEYSLDNGSSWNTIATVSNTGSYSWVVPSTPSTQCLVRASHYNDPSVFDVSNSNFTIIPPVEVTASNGGDTLYGCNNYVISWDKSNCLSNWNIYYSTDNGANWNTIATNINNSNYSSQNYSWAVPNGINSSQCLIRVAEVGWGGRSDISDATFTILPSNSITVTSPNGGEVWQGLSTHPITWTHTSDASGQFRVEYSDNNGSSWSALNNGTSNNSYNWNLPGNPGTSYLVRVLDFNNTCRSDVSDANFTITQPTPVLTAPNWGTLRPGCNYNIRWDQSTFSTSIKLEYSLDNGSSWNTIATVSNTGSYSWVVPSTPSTQCLVRASHYNDPSVFDVSNSNFTIIPPVEVTASNGGDTLYGCNNYVISWDKSNCLSNWNIYYSTDNGANWNTIATNINNSSYSSQNYSWTVPNGISSSQCLIRVAEVGWGGRSDISDATFTILPSNSITVTSPNGGEVWQGLSTHPITWTHTSDASGQFRVEYSDNNGTSWSALNNGTSNNSYNWNVPNNPGTSYLVRVLDFNNTCRSDVSDANFTVSPSDPVLTAPNGGQTLYSGTTYNITWLASTFFSSYVKLEYSLDNGATWNYIGSVSNTGSESWTIPNVYSTQCLVRASNSTNLSLNDVSYSVFTIKPAVTLLTPNGDNGTTIWGGCTVTSITIDRSPAWNSYEVEYSLDNGSNWTTITSNWTTNANPATYNWTMPNTQTNQAMVRVRPNFTSFSDRSDSTFTITKPVTIIQPNFGGVMTVGNVYNISWSSDGISNIYDIFYSTNGGATYTNIVTGYTTSTNTYAWTIPNTLSNNCVIWVRDNINHCKEDISDQLFTISSGPQVVQLLAPNGIGDTLVGCHTKTIRWTDLNSSGSYSIDYSVNSGATWINIASGSMSSNLIASTNYSYDWIVPNNISSNNVLLRVRSLTTPTLFDLSDAFFSVINGSLSVTPTDTSACYAVPIQLNVTGGEVNNYSWSPSIGLDSSNSASPIAAPYESTNYVVQCTNGTCILTDSIMFTVTFDSSIVSDVTISASVLPTDTVCAGTAITYTATATNEGTSPIYQWRVNGVNVGSNAATFTTSSLNNNDVVTCILYSNMPCVSGSPDTSNALVASILPNVTPSVTWSTTPHIDTICDGVHVTFTAIPNHGGTTPSYQWFLNGSTVGNNGSFSSSTLNSGDILELMMSSTASCVTNSIATSTDTINVKTVPAQPLSITGAPSICTGTSASYTIPLVNHATSYTWTLPSGWTGSSTTDSISVTANSNSGIISVTANNACGVSSAAQLNITANLLPVVTFSSLGVVCENTPAFVLTGGSPIGGIYSGIGVTNDSIFTPTAVGNGLYTITYTYTDSFCTNSDTSTIQVDMCAGTIGSIENEAISVYPNPLKDYTVFYFDASIQFENIQIQIFDVLGREVKRIDNIRQNKVTLRRNNLENGVYYYRVMNQEKEIKSGELIFAK</sequence>
<evidence type="ECO:0000256" key="1">
    <source>
        <dbReference type="SAM" id="SignalP"/>
    </source>
</evidence>
<feature type="domain" description="PKD-like" evidence="3">
    <location>
        <begin position="2293"/>
        <end position="2370"/>
    </location>
</feature>
<proteinExistence type="predicted"/>
<dbReference type="Gene3D" id="2.60.40.10">
    <property type="entry name" value="Immunoglobulins"/>
    <property type="match status" value="1"/>
</dbReference>